<evidence type="ECO:0000313" key="1">
    <source>
        <dbReference type="EMBL" id="UJO12133.1"/>
    </source>
</evidence>
<dbReference type="AlphaFoldDB" id="A0A9Q8P3P0"/>
<dbReference type="OrthoDB" id="3933142at2759"/>
<dbReference type="Proteomes" id="UP000756132">
    <property type="component" value="Chromosome 1"/>
</dbReference>
<keyword evidence="2" id="KW-1185">Reference proteome</keyword>
<reference evidence="1" key="2">
    <citation type="journal article" date="2022" name="Microb. Genom.">
        <title>A chromosome-scale genome assembly of the tomato pathogen Cladosporium fulvum reveals a compartmentalized genome architecture and the presence of a dispensable chromosome.</title>
        <authorList>
            <person name="Zaccaron A.Z."/>
            <person name="Chen L.H."/>
            <person name="Samaras A."/>
            <person name="Stergiopoulos I."/>
        </authorList>
    </citation>
    <scope>NUCLEOTIDE SEQUENCE</scope>
    <source>
        <strain evidence="1">Race5_Kim</strain>
    </source>
</reference>
<reference evidence="1" key="1">
    <citation type="submission" date="2021-12" db="EMBL/GenBank/DDBJ databases">
        <authorList>
            <person name="Zaccaron A."/>
            <person name="Stergiopoulos I."/>
        </authorList>
    </citation>
    <scope>NUCLEOTIDE SEQUENCE</scope>
    <source>
        <strain evidence="1">Race5_Kim</strain>
    </source>
</reference>
<organism evidence="1 2">
    <name type="scientific">Passalora fulva</name>
    <name type="common">Tomato leaf mold</name>
    <name type="synonym">Cladosporium fulvum</name>
    <dbReference type="NCBI Taxonomy" id="5499"/>
    <lineage>
        <taxon>Eukaryota</taxon>
        <taxon>Fungi</taxon>
        <taxon>Dikarya</taxon>
        <taxon>Ascomycota</taxon>
        <taxon>Pezizomycotina</taxon>
        <taxon>Dothideomycetes</taxon>
        <taxon>Dothideomycetidae</taxon>
        <taxon>Mycosphaerellales</taxon>
        <taxon>Mycosphaerellaceae</taxon>
        <taxon>Fulvia</taxon>
    </lineage>
</organism>
<name>A0A9Q8P3P0_PASFU</name>
<dbReference type="EMBL" id="CP090163">
    <property type="protein sequence ID" value="UJO12133.1"/>
    <property type="molecule type" value="Genomic_DNA"/>
</dbReference>
<evidence type="ECO:0000313" key="2">
    <source>
        <dbReference type="Proteomes" id="UP000756132"/>
    </source>
</evidence>
<protein>
    <submittedName>
        <fullName evidence="1">Uncharacterized protein</fullName>
    </submittedName>
</protein>
<accession>A0A9Q8P3P0</accession>
<gene>
    <name evidence="1" type="ORF">CLAFUR5_00662</name>
</gene>
<proteinExistence type="predicted"/>
<sequence length="63" mass="7194">MTGREIVEKLGMKEVVGAKADNRGDKKTLEMNKEWTLKIGKTAKVSHQQYIVIAHRIPRSFNI</sequence>